<reference evidence="12" key="1">
    <citation type="submission" date="2018-07" db="EMBL/GenBank/DDBJ databases">
        <authorList>
            <person name="Quirk P.G."/>
            <person name="Krulwich T.A."/>
        </authorList>
    </citation>
    <scope>NUCLEOTIDE SEQUENCE</scope>
</reference>
<dbReference type="EMBL" id="UFQT01000546">
    <property type="protein sequence ID" value="SSX25140.1"/>
    <property type="molecule type" value="Genomic_DNA"/>
</dbReference>
<proteinExistence type="inferred from homology"/>
<keyword evidence="3 11" id="KW-0328">Glycosyltransferase</keyword>
<evidence type="ECO:0000256" key="4">
    <source>
        <dbReference type="ARBA" id="ARBA00022679"/>
    </source>
</evidence>
<keyword evidence="8 11" id="KW-0333">Golgi apparatus</keyword>
<evidence type="ECO:0000256" key="2">
    <source>
        <dbReference type="ARBA" id="ARBA00008661"/>
    </source>
</evidence>
<dbReference type="PANTHER" id="PTHR11214">
    <property type="entry name" value="BETA-1,3-N-ACETYLGLUCOSAMINYLTRANSFERASE"/>
    <property type="match status" value="1"/>
</dbReference>
<dbReference type="Gene3D" id="3.90.550.50">
    <property type="match status" value="1"/>
</dbReference>
<accession>A0A336M552</accession>
<dbReference type="EC" id="2.4.1.-" evidence="11"/>
<name>A0A336M552_CULSO</name>
<organism evidence="12">
    <name type="scientific">Culicoides sonorensis</name>
    <name type="common">Biting midge</name>
    <dbReference type="NCBI Taxonomy" id="179676"/>
    <lineage>
        <taxon>Eukaryota</taxon>
        <taxon>Metazoa</taxon>
        <taxon>Ecdysozoa</taxon>
        <taxon>Arthropoda</taxon>
        <taxon>Hexapoda</taxon>
        <taxon>Insecta</taxon>
        <taxon>Pterygota</taxon>
        <taxon>Neoptera</taxon>
        <taxon>Endopterygota</taxon>
        <taxon>Diptera</taxon>
        <taxon>Nematocera</taxon>
        <taxon>Chironomoidea</taxon>
        <taxon>Ceratopogonidae</taxon>
        <taxon>Ceratopogoninae</taxon>
        <taxon>Culicoides</taxon>
        <taxon>Monoculicoides</taxon>
    </lineage>
</organism>
<evidence type="ECO:0000256" key="5">
    <source>
        <dbReference type="ARBA" id="ARBA00022692"/>
    </source>
</evidence>
<evidence type="ECO:0000256" key="1">
    <source>
        <dbReference type="ARBA" id="ARBA00004323"/>
    </source>
</evidence>
<dbReference type="VEuPathDB" id="VectorBase:CSON011975"/>
<keyword evidence="4" id="KW-0808">Transferase</keyword>
<evidence type="ECO:0000256" key="8">
    <source>
        <dbReference type="ARBA" id="ARBA00023034"/>
    </source>
</evidence>
<evidence type="ECO:0000256" key="11">
    <source>
        <dbReference type="RuleBase" id="RU363063"/>
    </source>
</evidence>
<dbReference type="Pfam" id="PF01762">
    <property type="entry name" value="Galactosyl_T"/>
    <property type="match status" value="1"/>
</dbReference>
<keyword evidence="7 11" id="KW-1133">Transmembrane helix</keyword>
<dbReference type="GO" id="GO:0006493">
    <property type="term" value="P:protein O-linked glycosylation"/>
    <property type="evidence" value="ECO:0007669"/>
    <property type="project" value="TreeGrafter"/>
</dbReference>
<dbReference type="OMA" id="FTITINW"/>
<evidence type="ECO:0000256" key="9">
    <source>
        <dbReference type="ARBA" id="ARBA00023136"/>
    </source>
</evidence>
<comment type="subcellular location">
    <subcellularLocation>
        <location evidence="1 11">Golgi apparatus membrane</location>
        <topology evidence="1 11">Single-pass type II membrane protein</topology>
    </subcellularLocation>
</comment>
<protein>
    <recommendedName>
        <fullName evidence="11">Hexosyltransferase</fullName>
        <ecNumber evidence="11">2.4.1.-</ecNumber>
    </recommendedName>
</protein>
<evidence type="ECO:0000256" key="10">
    <source>
        <dbReference type="ARBA" id="ARBA00023180"/>
    </source>
</evidence>
<dbReference type="GO" id="GO:0016758">
    <property type="term" value="F:hexosyltransferase activity"/>
    <property type="evidence" value="ECO:0007669"/>
    <property type="project" value="InterPro"/>
</dbReference>
<sequence length="343" mass="40991">MLINLKYKFKKYFSQIKVQYFWIIYILLISIVTLLFLPSYSIQLELYGKVTDRSHLLRVQNVSHYINPHKNTFLTDVPQNYLSYAKLLQAYRSIAVFICSNVKHRDRRRHIRTTWGRVLRPKPIFILGLSTDNEVDNEMALEEAHLYQDVIIENFHESYQNLTLKTLFALKHFLRLTPNETYFLKIDDDVFLNTYQLEHIMEKYQTTPGIIGHLESQRYAHRDKESKWFTPRWMLSKEALPNFINGPAYLISGSLIKKIYEKALETPLITLEDVFLTGLVSNELLNIPLYNNIGFEDYYSIDSIFNRDCFYRSVFTIHRMTLMEQIYELWDKLKENHEPCWDI</sequence>
<feature type="transmembrane region" description="Helical" evidence="11">
    <location>
        <begin position="20"/>
        <end position="40"/>
    </location>
</feature>
<comment type="similarity">
    <text evidence="2 11">Belongs to the glycosyltransferase 31 family.</text>
</comment>
<dbReference type="FunFam" id="3.90.550.50:FF:000001">
    <property type="entry name" value="Hexosyltransferase"/>
    <property type="match status" value="1"/>
</dbReference>
<dbReference type="InterPro" id="IPR002659">
    <property type="entry name" value="Glyco_trans_31"/>
</dbReference>
<evidence type="ECO:0000256" key="3">
    <source>
        <dbReference type="ARBA" id="ARBA00022676"/>
    </source>
</evidence>
<evidence type="ECO:0000256" key="6">
    <source>
        <dbReference type="ARBA" id="ARBA00022968"/>
    </source>
</evidence>
<evidence type="ECO:0000313" key="12">
    <source>
        <dbReference type="EMBL" id="SSX25140.1"/>
    </source>
</evidence>
<keyword evidence="5 11" id="KW-0812">Transmembrane</keyword>
<dbReference type="AlphaFoldDB" id="A0A336M552"/>
<dbReference type="GO" id="GO:0000139">
    <property type="term" value="C:Golgi membrane"/>
    <property type="evidence" value="ECO:0007669"/>
    <property type="project" value="UniProtKB-SubCell"/>
</dbReference>
<evidence type="ECO:0000256" key="7">
    <source>
        <dbReference type="ARBA" id="ARBA00022989"/>
    </source>
</evidence>
<keyword evidence="6 11" id="KW-0735">Signal-anchor</keyword>
<gene>
    <name evidence="12" type="primary">CSON011975</name>
</gene>
<dbReference type="PANTHER" id="PTHR11214:SF314">
    <property type="entry name" value="HEXOSYLTRANSFERASE"/>
    <property type="match status" value="1"/>
</dbReference>
<keyword evidence="10" id="KW-0325">Glycoprotein</keyword>
<keyword evidence="9 11" id="KW-0472">Membrane</keyword>